<dbReference type="Pfam" id="PF25876">
    <property type="entry name" value="HH_MFP_RND"/>
    <property type="match status" value="1"/>
</dbReference>
<name>A0A917JUX3_9GAMM</name>
<dbReference type="GO" id="GO:0015562">
    <property type="term" value="F:efflux transmembrane transporter activity"/>
    <property type="evidence" value="ECO:0007669"/>
    <property type="project" value="TreeGrafter"/>
</dbReference>
<gene>
    <name evidence="6" type="ORF">GCM10009332_20900</name>
</gene>
<organism evidence="6 7">
    <name type="scientific">Shewanella gelidii</name>
    <dbReference type="NCBI Taxonomy" id="1642821"/>
    <lineage>
        <taxon>Bacteria</taxon>
        <taxon>Pseudomonadati</taxon>
        <taxon>Pseudomonadota</taxon>
        <taxon>Gammaproteobacteria</taxon>
        <taxon>Alteromonadales</taxon>
        <taxon>Shewanellaceae</taxon>
        <taxon>Shewanella</taxon>
    </lineage>
</organism>
<dbReference type="NCBIfam" id="TIGR01730">
    <property type="entry name" value="RND_mfp"/>
    <property type="match status" value="1"/>
</dbReference>
<dbReference type="Pfam" id="PF25917">
    <property type="entry name" value="BSH_RND"/>
    <property type="match status" value="1"/>
</dbReference>
<dbReference type="Gene3D" id="2.40.50.100">
    <property type="match status" value="1"/>
</dbReference>
<keyword evidence="7" id="KW-1185">Reference proteome</keyword>
<dbReference type="SUPFAM" id="SSF111369">
    <property type="entry name" value="HlyD-like secretion proteins"/>
    <property type="match status" value="1"/>
</dbReference>
<evidence type="ECO:0000256" key="1">
    <source>
        <dbReference type="ARBA" id="ARBA00009477"/>
    </source>
</evidence>
<dbReference type="PANTHER" id="PTHR30469:SF18">
    <property type="entry name" value="RESISTANCE-NODULATION-CELL DIVISION (RND) EFFLUX MEMBRANE FUSION PROTEIN-RELATED"/>
    <property type="match status" value="1"/>
</dbReference>
<dbReference type="AlphaFoldDB" id="A0A917JUX3"/>
<feature type="signal peptide" evidence="3">
    <location>
        <begin position="1"/>
        <end position="19"/>
    </location>
</feature>
<dbReference type="InterPro" id="IPR006143">
    <property type="entry name" value="RND_pump_MFP"/>
</dbReference>
<sequence>MRRRTALLLWLFGIQGATAEASTVESIQPKPSQIVTTTVSKQDYDYRITLDAKLEPVKAATVSAQTHGRILKLNYDINDRVTEGSALLEITATEQSAQVANASAQLAKTNAVNRQAQLQLQRYQELFPQGAISQGAMDDAIANAKSSEQAVKAAQAQLVHAQASENYTIVTAPFSGIVTKRHVEVGETVNSGQALMSGYATNQLRAVTHVPQKHIQALKEHPSMLLELANGEQLSTRDITIFEFADPHTLSYQVRIKIPANQSGVSPGQWAKASFIHGRYQSIYIPKSALVYANEVSGVYLQLNGKFVLSQIRIGRHLNDQVEVLSGLVDGDVIASNAYDALLHPQYADTKE</sequence>
<protein>
    <submittedName>
        <fullName evidence="6">Hemolysin D</fullName>
    </submittedName>
</protein>
<evidence type="ECO:0000256" key="2">
    <source>
        <dbReference type="SAM" id="Coils"/>
    </source>
</evidence>
<evidence type="ECO:0000259" key="4">
    <source>
        <dbReference type="Pfam" id="PF25876"/>
    </source>
</evidence>
<dbReference type="Gene3D" id="2.40.30.170">
    <property type="match status" value="1"/>
</dbReference>
<dbReference type="Proteomes" id="UP000613743">
    <property type="component" value="Unassembled WGS sequence"/>
</dbReference>
<accession>A0A917JUX3</accession>
<dbReference type="GO" id="GO:1990281">
    <property type="term" value="C:efflux pump complex"/>
    <property type="evidence" value="ECO:0007669"/>
    <property type="project" value="TreeGrafter"/>
</dbReference>
<dbReference type="InterPro" id="IPR058625">
    <property type="entry name" value="MdtA-like_BSH"/>
</dbReference>
<comment type="caution">
    <text evidence="6">The sequence shown here is derived from an EMBL/GenBank/DDBJ whole genome shotgun (WGS) entry which is preliminary data.</text>
</comment>
<dbReference type="EMBL" id="BMPZ01000005">
    <property type="protein sequence ID" value="GGI83431.1"/>
    <property type="molecule type" value="Genomic_DNA"/>
</dbReference>
<evidence type="ECO:0000313" key="7">
    <source>
        <dbReference type="Proteomes" id="UP000613743"/>
    </source>
</evidence>
<keyword evidence="2" id="KW-0175">Coiled coil</keyword>
<dbReference type="RefSeq" id="WP_188920628.1">
    <property type="nucleotide sequence ID" value="NZ_BMPZ01000005.1"/>
</dbReference>
<proteinExistence type="inferred from homology"/>
<comment type="similarity">
    <text evidence="1">Belongs to the membrane fusion protein (MFP) (TC 8.A.1) family.</text>
</comment>
<keyword evidence="3" id="KW-0732">Signal</keyword>
<reference evidence="6" key="2">
    <citation type="submission" date="2020-09" db="EMBL/GenBank/DDBJ databases">
        <authorList>
            <person name="Sun Q."/>
            <person name="Ohkuma M."/>
        </authorList>
    </citation>
    <scope>NUCLEOTIDE SEQUENCE</scope>
    <source>
        <strain evidence="6">JCM 30804</strain>
    </source>
</reference>
<reference evidence="6" key="1">
    <citation type="journal article" date="2014" name="Int. J. Syst. Evol. Microbiol.">
        <title>Complete genome sequence of Corynebacterium casei LMG S-19264T (=DSM 44701T), isolated from a smear-ripened cheese.</title>
        <authorList>
            <consortium name="US DOE Joint Genome Institute (JGI-PGF)"/>
            <person name="Walter F."/>
            <person name="Albersmeier A."/>
            <person name="Kalinowski J."/>
            <person name="Ruckert C."/>
        </authorList>
    </citation>
    <scope>NUCLEOTIDE SEQUENCE</scope>
    <source>
        <strain evidence="6">JCM 30804</strain>
    </source>
</reference>
<dbReference type="InterPro" id="IPR058624">
    <property type="entry name" value="MdtA-like_HH"/>
</dbReference>
<evidence type="ECO:0000256" key="3">
    <source>
        <dbReference type="SAM" id="SignalP"/>
    </source>
</evidence>
<dbReference type="PANTHER" id="PTHR30469">
    <property type="entry name" value="MULTIDRUG RESISTANCE PROTEIN MDTA"/>
    <property type="match status" value="1"/>
</dbReference>
<feature type="domain" description="Multidrug resistance protein MdtA-like alpha-helical hairpin" evidence="4">
    <location>
        <begin position="99"/>
        <end position="168"/>
    </location>
</feature>
<evidence type="ECO:0000259" key="5">
    <source>
        <dbReference type="Pfam" id="PF25917"/>
    </source>
</evidence>
<dbReference type="Gene3D" id="1.10.287.470">
    <property type="entry name" value="Helix hairpin bin"/>
    <property type="match status" value="1"/>
</dbReference>
<feature type="chain" id="PRO_5037089450" evidence="3">
    <location>
        <begin position="20"/>
        <end position="352"/>
    </location>
</feature>
<dbReference type="Gene3D" id="2.40.420.20">
    <property type="match status" value="1"/>
</dbReference>
<feature type="domain" description="Multidrug resistance protein MdtA-like barrel-sandwich hybrid" evidence="5">
    <location>
        <begin position="59"/>
        <end position="195"/>
    </location>
</feature>
<evidence type="ECO:0000313" key="6">
    <source>
        <dbReference type="EMBL" id="GGI83431.1"/>
    </source>
</evidence>
<feature type="coiled-coil region" evidence="2">
    <location>
        <begin position="99"/>
        <end position="157"/>
    </location>
</feature>